<accession>A0AAP0E5M0</accession>
<gene>
    <name evidence="1" type="ORF">Syun_029458</name>
</gene>
<keyword evidence="2" id="KW-1185">Reference proteome</keyword>
<protein>
    <recommendedName>
        <fullName evidence="3">Agenet domain-containing protein</fullName>
    </recommendedName>
</protein>
<evidence type="ECO:0000313" key="2">
    <source>
        <dbReference type="Proteomes" id="UP001420932"/>
    </source>
</evidence>
<reference evidence="1 2" key="1">
    <citation type="submission" date="2024-01" db="EMBL/GenBank/DDBJ databases">
        <title>Genome assemblies of Stephania.</title>
        <authorList>
            <person name="Yang L."/>
        </authorList>
    </citation>
    <scope>NUCLEOTIDE SEQUENCE [LARGE SCALE GENOMIC DNA]</scope>
    <source>
        <strain evidence="1">YNDBR</strain>
        <tissue evidence="1">Leaf</tissue>
    </source>
</reference>
<proteinExistence type="predicted"/>
<comment type="caution">
    <text evidence="1">The sequence shown here is derived from an EMBL/GenBank/DDBJ whole genome shotgun (WGS) entry which is preliminary data.</text>
</comment>
<dbReference type="AlphaFoldDB" id="A0AAP0E5M0"/>
<dbReference type="Proteomes" id="UP001420932">
    <property type="component" value="Unassembled WGS sequence"/>
</dbReference>
<evidence type="ECO:0008006" key="3">
    <source>
        <dbReference type="Google" id="ProtNLM"/>
    </source>
</evidence>
<dbReference type="EMBL" id="JBBNAF010000013">
    <property type="protein sequence ID" value="KAK9087064.1"/>
    <property type="molecule type" value="Genomic_DNA"/>
</dbReference>
<organism evidence="1 2">
    <name type="scientific">Stephania yunnanensis</name>
    <dbReference type="NCBI Taxonomy" id="152371"/>
    <lineage>
        <taxon>Eukaryota</taxon>
        <taxon>Viridiplantae</taxon>
        <taxon>Streptophyta</taxon>
        <taxon>Embryophyta</taxon>
        <taxon>Tracheophyta</taxon>
        <taxon>Spermatophyta</taxon>
        <taxon>Magnoliopsida</taxon>
        <taxon>Ranunculales</taxon>
        <taxon>Menispermaceae</taxon>
        <taxon>Menispermoideae</taxon>
        <taxon>Cissampelideae</taxon>
        <taxon>Stephania</taxon>
    </lineage>
</organism>
<dbReference type="PANTHER" id="PTHR31917:SF59">
    <property type="entry name" value="ENT DOMAIN-CONTAINING PROTEIN"/>
    <property type="match status" value="1"/>
</dbReference>
<evidence type="ECO:0000313" key="1">
    <source>
        <dbReference type="EMBL" id="KAK9087064.1"/>
    </source>
</evidence>
<sequence>MTIGLTFGQASPTRVNRCISKNIRSQPPPANENDKWTIGDTVEVFDLHCWKVGKVVNMLKNYRFVVRLCEGIQLKESHESCLRLQKVWQKKKWIVAAIHKKSNKKKNYDGHTQSECSMHFGDKSSDKLQHPLKRISLKRKHKGLGKLSSRMKTMKRNRNCDFQSYVDDVVGDIGGGMRRKTIDVERREQVLINSRKKVDNISSNIANVAKSCIIRSSEMDVQIERLNNHSSHPFAMDFQVAELSSYNSTPPLPLPTDHLLLQLLPTTASRNSMPPIAISYQ</sequence>
<name>A0AAP0E5M0_9MAGN</name>
<dbReference type="PANTHER" id="PTHR31917">
    <property type="entry name" value="AGENET DOMAIN-CONTAINING PROTEIN-RELATED"/>
    <property type="match status" value="1"/>
</dbReference>